<dbReference type="Pfam" id="PF07690">
    <property type="entry name" value="MFS_1"/>
    <property type="match status" value="1"/>
</dbReference>
<protein>
    <recommendedName>
        <fullName evidence="6">SPX domain-containing protein</fullName>
    </recommendedName>
</protein>
<evidence type="ECO:0000256" key="2">
    <source>
        <dbReference type="ARBA" id="ARBA00022692"/>
    </source>
</evidence>
<keyword evidence="2 5" id="KW-0812">Transmembrane</keyword>
<feature type="domain" description="SPX" evidence="6">
    <location>
        <begin position="2"/>
        <end position="244"/>
    </location>
</feature>
<dbReference type="PANTHER" id="PTHR23510">
    <property type="entry name" value="INNER MEMBRANE TRANSPORT PROTEIN YAJR"/>
    <property type="match status" value="1"/>
</dbReference>
<evidence type="ECO:0000313" key="7">
    <source>
        <dbReference type="EMBL" id="KAL3756233.1"/>
    </source>
</evidence>
<proteinExistence type="predicted"/>
<gene>
    <name evidence="7" type="ORF">ACHAWU_007184</name>
</gene>
<dbReference type="SUPFAM" id="SSF103473">
    <property type="entry name" value="MFS general substrate transporter"/>
    <property type="match status" value="1"/>
</dbReference>
<evidence type="ECO:0000313" key="8">
    <source>
        <dbReference type="Proteomes" id="UP001530293"/>
    </source>
</evidence>
<feature type="transmembrane region" description="Helical" evidence="5">
    <location>
        <begin position="588"/>
        <end position="610"/>
    </location>
</feature>
<dbReference type="AlphaFoldDB" id="A0ABD3M069"/>
<keyword evidence="8" id="KW-1185">Reference proteome</keyword>
<organism evidence="7 8">
    <name type="scientific">Discostella pseudostelligera</name>
    <dbReference type="NCBI Taxonomy" id="259834"/>
    <lineage>
        <taxon>Eukaryota</taxon>
        <taxon>Sar</taxon>
        <taxon>Stramenopiles</taxon>
        <taxon>Ochrophyta</taxon>
        <taxon>Bacillariophyta</taxon>
        <taxon>Coscinodiscophyceae</taxon>
        <taxon>Thalassiosirophycidae</taxon>
        <taxon>Stephanodiscales</taxon>
        <taxon>Stephanodiscaceae</taxon>
        <taxon>Discostella</taxon>
    </lineage>
</organism>
<feature type="transmembrane region" description="Helical" evidence="5">
    <location>
        <begin position="449"/>
        <end position="470"/>
    </location>
</feature>
<evidence type="ECO:0000256" key="5">
    <source>
        <dbReference type="SAM" id="Phobius"/>
    </source>
</evidence>
<keyword evidence="3 5" id="KW-1133">Transmembrane helix</keyword>
<keyword evidence="4 5" id="KW-0472">Membrane</keyword>
<reference evidence="7 8" key="1">
    <citation type="submission" date="2024-10" db="EMBL/GenBank/DDBJ databases">
        <title>Updated reference genomes for cyclostephanoid diatoms.</title>
        <authorList>
            <person name="Roberts W.R."/>
            <person name="Alverson A.J."/>
        </authorList>
    </citation>
    <scope>NUCLEOTIDE SEQUENCE [LARGE SCALE GENOMIC DNA]</scope>
    <source>
        <strain evidence="7 8">AJA232-27</strain>
    </source>
</reference>
<feature type="transmembrane region" description="Helical" evidence="5">
    <location>
        <begin position="693"/>
        <end position="711"/>
    </location>
</feature>
<dbReference type="InterPro" id="IPR004331">
    <property type="entry name" value="SPX_dom"/>
</dbReference>
<evidence type="ECO:0000256" key="4">
    <source>
        <dbReference type="ARBA" id="ARBA00023136"/>
    </source>
</evidence>
<feature type="transmembrane region" description="Helical" evidence="5">
    <location>
        <begin position="723"/>
        <end position="741"/>
    </location>
</feature>
<sequence>MVNFGDLLSKSKRPGWENAYLDYEGLKDVGRHVRQLLAERERHLTGDPAQDSTITSARLEEELHGYTAQFTSKLHQEIEKVTLFCLAMLGDLAHSLGALRFDESSMGGGGRAMQDDNMENGDKRDALHEEAARNGNEKQVFTPDSLGELACLLPASRPSFGSYVSDSRRNSRTPYGKLFKKENLFTLVGREFNDAEDSVRIYSVIGVELLHLLRFTCLNAVGIRKIVKKYEKAFIEFPLVTGESLHDTVMLNENSSYDRLLSLSNDQSFSVIYASLQDALAETQKAIMNSTGLSKNLLDSFLHSKNIARKFKDSNELLRLECTVSSIKAIQDFANDVSKPFQVFLSRRAMIDGGKDRGEIGSANKKAIDVLVLFEPDFILDMSDAELHEWWLRISKKPTLHEYASIDNPFLTVQERYWGGVDRPSMTINLLSILLYTINYYIISPTANHYAILLGTSGEFGATLIGVWYTRASFRSALLFSATCPFIGNLLYSVAITYNSMKLALFGRALCGFGSAEVINRQLISACVSVQGMTRASALFVTASAIGMGIGPLIAAILDMTAGRDTQDDIFIHLPWSPNDSAIILNNVTMPGFLMAFLWGSLLIGLIFIFDEPLRINSSDESETEKSERKEQNGPSKAGHVNSCVALVRVIFSNSAFLVTLYLFGFIELSGEVLISSCSMVIHRYFRWNGSSAGLIIASLGALVLPAHFIVERASRYYSERTILKWSMIIIMFSIVSISNIEGLFLDAIGLLVDDTDSQTFFIKHLRRVIKRLGGP</sequence>
<name>A0ABD3M069_9STRA</name>
<dbReference type="Gene3D" id="1.20.1250.20">
    <property type="entry name" value="MFS general substrate transporter like domains"/>
    <property type="match status" value="1"/>
</dbReference>
<evidence type="ECO:0000256" key="3">
    <source>
        <dbReference type="ARBA" id="ARBA00022989"/>
    </source>
</evidence>
<dbReference type="PROSITE" id="PS51382">
    <property type="entry name" value="SPX"/>
    <property type="match status" value="1"/>
</dbReference>
<evidence type="ECO:0000259" key="6">
    <source>
        <dbReference type="PROSITE" id="PS51382"/>
    </source>
</evidence>
<comment type="subcellular location">
    <subcellularLocation>
        <location evidence="1">Membrane</location>
        <topology evidence="1">Multi-pass membrane protein</topology>
    </subcellularLocation>
</comment>
<dbReference type="InterPro" id="IPR036259">
    <property type="entry name" value="MFS_trans_sf"/>
</dbReference>
<feature type="transmembrane region" description="Helical" evidence="5">
    <location>
        <begin position="426"/>
        <end position="443"/>
    </location>
</feature>
<dbReference type="InterPro" id="IPR011701">
    <property type="entry name" value="MFS"/>
</dbReference>
<dbReference type="InterPro" id="IPR051068">
    <property type="entry name" value="MFS_Domain-Containing_Protein"/>
</dbReference>
<evidence type="ECO:0000256" key="1">
    <source>
        <dbReference type="ARBA" id="ARBA00004141"/>
    </source>
</evidence>
<accession>A0ABD3M069</accession>
<feature type="transmembrane region" description="Helical" evidence="5">
    <location>
        <begin position="536"/>
        <end position="558"/>
    </location>
</feature>
<dbReference type="PANTHER" id="PTHR23510:SF64">
    <property type="entry name" value="INNER MEMBRANE TRANSPORT PROTEIN YAJR"/>
    <property type="match status" value="1"/>
</dbReference>
<dbReference type="EMBL" id="JALLBG020000312">
    <property type="protein sequence ID" value="KAL3756233.1"/>
    <property type="molecule type" value="Genomic_DNA"/>
</dbReference>
<dbReference type="GO" id="GO:0016020">
    <property type="term" value="C:membrane"/>
    <property type="evidence" value="ECO:0007669"/>
    <property type="project" value="UniProtKB-SubCell"/>
</dbReference>
<feature type="transmembrane region" description="Helical" evidence="5">
    <location>
        <begin position="477"/>
        <end position="498"/>
    </location>
</feature>
<comment type="caution">
    <text evidence="7">The sequence shown here is derived from an EMBL/GenBank/DDBJ whole genome shotgun (WGS) entry which is preliminary data.</text>
</comment>
<feature type="transmembrane region" description="Helical" evidence="5">
    <location>
        <begin position="646"/>
        <end position="667"/>
    </location>
</feature>
<dbReference type="Proteomes" id="UP001530293">
    <property type="component" value="Unassembled WGS sequence"/>
</dbReference>